<dbReference type="KEGG" id="hnv:DDQ68_10420"/>
<feature type="chain" id="PRO_5016263255" description="DUF3298 domain-containing protein" evidence="1">
    <location>
        <begin position="30"/>
        <end position="413"/>
    </location>
</feature>
<dbReference type="Gene3D" id="3.30.565.40">
    <property type="entry name" value="Fervidobacterium nodosum Rt17-B1 like"/>
    <property type="match status" value="1"/>
</dbReference>
<dbReference type="AlphaFoldDB" id="A0A2Z3GHH5"/>
<evidence type="ECO:0000256" key="1">
    <source>
        <dbReference type="SAM" id="SignalP"/>
    </source>
</evidence>
<dbReference type="Proteomes" id="UP000245999">
    <property type="component" value="Chromosome"/>
</dbReference>
<dbReference type="Gene3D" id="3.90.640.20">
    <property type="entry name" value="Heat-shock cognate protein, ATPase"/>
    <property type="match status" value="1"/>
</dbReference>
<protein>
    <recommendedName>
        <fullName evidence="2">DUF3298 domain-containing protein</fullName>
    </recommendedName>
</protein>
<reference evidence="4" key="1">
    <citation type="submission" date="2018-04" db="EMBL/GenBank/DDBJ databases">
        <title>Complete genome of Antarctic heterotrophic bacterium Hymenobacter nivis.</title>
        <authorList>
            <person name="Terashima M."/>
        </authorList>
    </citation>
    <scope>NUCLEOTIDE SEQUENCE [LARGE SCALE GENOMIC DNA]</scope>
    <source>
        <strain evidence="4">NBRC 111535</strain>
    </source>
</reference>
<dbReference type="EMBL" id="CP029145">
    <property type="protein sequence ID" value="AWM33153.1"/>
    <property type="molecule type" value="Genomic_DNA"/>
</dbReference>
<keyword evidence="1" id="KW-0732">Signal</keyword>
<feature type="signal peptide" evidence="1">
    <location>
        <begin position="1"/>
        <end position="29"/>
    </location>
</feature>
<sequence>MGARRPFLWPMKRFCRLLLAPAALGTLLAACHSDSKPAAVATPPAAPGAPAAAPLASAGGSPGAAYQIYRGQLPGAPDSLTLHLLTTAQPVDADVRSVFATYAGADGHPYQLVGHRTATPDSLVLEDISPEKQAPGSNQGPLWRLRRQGAALVGTYRGQPLRLREARPAGALALFVQTFADSIEAFPGKKKSPWGQIEFQAAVPTDCPKALTDNVLRQLNDDSLPGRPVLPLIQIWDRQRQQFEANYREAAADSRSDAPADTAAPYGYGLRYQQQAATYVLWNQAPLLSLGYFTYDFSGGAHGNYATRTVSYDTRTGQPLTFAAVFRPDARPRLGALLEAAVRRTLRIPAGQPLEGPLLIKKIPVTTNFYLTSGGAVFTYGPYEIASYAQGEVSVFIPMTDLQPLLLHPNLAS</sequence>
<evidence type="ECO:0000313" key="3">
    <source>
        <dbReference type="EMBL" id="AWM33153.1"/>
    </source>
</evidence>
<keyword evidence="4" id="KW-1185">Reference proteome</keyword>
<name>A0A2Z3GHH5_9BACT</name>
<dbReference type="PROSITE" id="PS51257">
    <property type="entry name" value="PROKAR_LIPOPROTEIN"/>
    <property type="match status" value="1"/>
</dbReference>
<dbReference type="InterPro" id="IPR037126">
    <property type="entry name" value="PdaC/RsiV-like_sf"/>
</dbReference>
<proteinExistence type="predicted"/>
<feature type="domain" description="DUF3298" evidence="2">
    <location>
        <begin position="325"/>
        <end position="399"/>
    </location>
</feature>
<accession>A0A2Z3GHH5</accession>
<evidence type="ECO:0000313" key="4">
    <source>
        <dbReference type="Proteomes" id="UP000245999"/>
    </source>
</evidence>
<organism evidence="3 4">
    <name type="scientific">Hymenobacter nivis</name>
    <dbReference type="NCBI Taxonomy" id="1850093"/>
    <lineage>
        <taxon>Bacteria</taxon>
        <taxon>Pseudomonadati</taxon>
        <taxon>Bacteroidota</taxon>
        <taxon>Cytophagia</taxon>
        <taxon>Cytophagales</taxon>
        <taxon>Hymenobacteraceae</taxon>
        <taxon>Hymenobacter</taxon>
    </lineage>
</organism>
<dbReference type="InterPro" id="IPR021729">
    <property type="entry name" value="DUF3298"/>
</dbReference>
<dbReference type="OrthoDB" id="594879at2"/>
<gene>
    <name evidence="3" type="ORF">DDQ68_10420</name>
</gene>
<dbReference type="Pfam" id="PF11738">
    <property type="entry name" value="DUF3298"/>
    <property type="match status" value="1"/>
</dbReference>
<evidence type="ECO:0000259" key="2">
    <source>
        <dbReference type="Pfam" id="PF11738"/>
    </source>
</evidence>